<feature type="region of interest" description="Disordered" evidence="6">
    <location>
        <begin position="376"/>
        <end position="407"/>
    </location>
</feature>
<keyword evidence="4" id="KW-0804">Transcription</keyword>
<dbReference type="InterPro" id="IPR036864">
    <property type="entry name" value="Zn2-C6_fun-type_DNA-bd_sf"/>
</dbReference>
<dbReference type="PROSITE" id="PS00463">
    <property type="entry name" value="ZN2_CY6_FUNGAL_1"/>
    <property type="match status" value="1"/>
</dbReference>
<keyword evidence="3" id="KW-0238">DNA-binding</keyword>
<organism evidence="8 9">
    <name type="scientific">Macrophomina phaseolina</name>
    <dbReference type="NCBI Taxonomy" id="35725"/>
    <lineage>
        <taxon>Eukaryota</taxon>
        <taxon>Fungi</taxon>
        <taxon>Dikarya</taxon>
        <taxon>Ascomycota</taxon>
        <taxon>Pezizomycotina</taxon>
        <taxon>Dothideomycetes</taxon>
        <taxon>Dothideomycetes incertae sedis</taxon>
        <taxon>Botryosphaeriales</taxon>
        <taxon>Botryosphaeriaceae</taxon>
        <taxon>Macrophomina</taxon>
    </lineage>
</organism>
<evidence type="ECO:0000256" key="1">
    <source>
        <dbReference type="ARBA" id="ARBA00004123"/>
    </source>
</evidence>
<feature type="domain" description="Zn(2)-C6 fungal-type" evidence="7">
    <location>
        <begin position="35"/>
        <end position="64"/>
    </location>
</feature>
<evidence type="ECO:0000256" key="3">
    <source>
        <dbReference type="ARBA" id="ARBA00023125"/>
    </source>
</evidence>
<dbReference type="SMART" id="SM00066">
    <property type="entry name" value="GAL4"/>
    <property type="match status" value="1"/>
</dbReference>
<dbReference type="InterPro" id="IPR051711">
    <property type="entry name" value="Stress_Response_Reg"/>
</dbReference>
<evidence type="ECO:0000256" key="5">
    <source>
        <dbReference type="ARBA" id="ARBA00023242"/>
    </source>
</evidence>
<dbReference type="Gene3D" id="4.10.240.10">
    <property type="entry name" value="Zn(2)-C6 fungal-type DNA-binding domain"/>
    <property type="match status" value="1"/>
</dbReference>
<keyword evidence="5" id="KW-0539">Nucleus</keyword>
<comment type="subcellular location">
    <subcellularLocation>
        <location evidence="1">Nucleus</location>
    </subcellularLocation>
</comment>
<evidence type="ECO:0000259" key="7">
    <source>
        <dbReference type="PROSITE" id="PS50048"/>
    </source>
</evidence>
<proteinExistence type="predicted"/>
<dbReference type="SUPFAM" id="SSF57701">
    <property type="entry name" value="Zn2/Cys6 DNA-binding domain"/>
    <property type="match status" value="1"/>
</dbReference>
<dbReference type="EMBL" id="JAGTJR010000008">
    <property type="protein sequence ID" value="KAH7055528.1"/>
    <property type="molecule type" value="Genomic_DNA"/>
</dbReference>
<reference evidence="8 9" key="1">
    <citation type="journal article" date="2021" name="Nat. Commun.">
        <title>Genetic determinants of endophytism in the Arabidopsis root mycobiome.</title>
        <authorList>
            <person name="Mesny F."/>
            <person name="Miyauchi S."/>
            <person name="Thiergart T."/>
            <person name="Pickel B."/>
            <person name="Atanasova L."/>
            <person name="Karlsson M."/>
            <person name="Huettel B."/>
            <person name="Barry K.W."/>
            <person name="Haridas S."/>
            <person name="Chen C."/>
            <person name="Bauer D."/>
            <person name="Andreopoulos W."/>
            <person name="Pangilinan J."/>
            <person name="LaButti K."/>
            <person name="Riley R."/>
            <person name="Lipzen A."/>
            <person name="Clum A."/>
            <person name="Drula E."/>
            <person name="Henrissat B."/>
            <person name="Kohler A."/>
            <person name="Grigoriev I.V."/>
            <person name="Martin F.M."/>
            <person name="Hacquard S."/>
        </authorList>
    </citation>
    <scope>NUCLEOTIDE SEQUENCE [LARGE SCALE GENOMIC DNA]</scope>
    <source>
        <strain evidence="8 9">MPI-SDFR-AT-0080</strain>
    </source>
</reference>
<evidence type="ECO:0000256" key="4">
    <source>
        <dbReference type="ARBA" id="ARBA00023163"/>
    </source>
</evidence>
<protein>
    <recommendedName>
        <fullName evidence="7">Zn(2)-C6 fungal-type domain-containing protein</fullName>
    </recommendedName>
</protein>
<name>A0ABQ8GGF9_9PEZI</name>
<dbReference type="PANTHER" id="PTHR47540:SF2">
    <property type="entry name" value="ZN(II)2CYS6 TRANSCRIPTION FACTOR (EUROFUNG)"/>
    <property type="match status" value="1"/>
</dbReference>
<evidence type="ECO:0000313" key="8">
    <source>
        <dbReference type="EMBL" id="KAH7055528.1"/>
    </source>
</evidence>
<dbReference type="CDD" id="cd00067">
    <property type="entry name" value="GAL4"/>
    <property type="match status" value="1"/>
</dbReference>
<keyword evidence="2" id="KW-0805">Transcription regulation</keyword>
<keyword evidence="9" id="KW-1185">Reference proteome</keyword>
<dbReference type="Pfam" id="PF00172">
    <property type="entry name" value="Zn_clus"/>
    <property type="match status" value="1"/>
</dbReference>
<evidence type="ECO:0000256" key="6">
    <source>
        <dbReference type="SAM" id="MobiDB-lite"/>
    </source>
</evidence>
<accession>A0ABQ8GGF9</accession>
<evidence type="ECO:0000256" key="2">
    <source>
        <dbReference type="ARBA" id="ARBA00023015"/>
    </source>
</evidence>
<comment type="caution">
    <text evidence="8">The sequence shown here is derived from an EMBL/GenBank/DDBJ whole genome shotgun (WGS) entry which is preliminary data.</text>
</comment>
<dbReference type="InterPro" id="IPR001138">
    <property type="entry name" value="Zn2Cys6_DnaBD"/>
</dbReference>
<dbReference type="PANTHER" id="PTHR47540">
    <property type="entry name" value="THIAMINE REPRESSIBLE GENES REGULATORY PROTEIN THI5"/>
    <property type="match status" value="1"/>
</dbReference>
<evidence type="ECO:0000313" key="9">
    <source>
        <dbReference type="Proteomes" id="UP000774617"/>
    </source>
</evidence>
<dbReference type="PROSITE" id="PS50048">
    <property type="entry name" value="ZN2_CY6_FUNGAL_2"/>
    <property type="match status" value="1"/>
</dbReference>
<sequence>MDRRPESRGAFFVSTPSACWQNSPRDKARPKLRSACDSCHAAKVKCSREPICARCQDQDLPCIYSYAMRAGKPKGSRNKKTLEKNARLRQEHAARNIHSDWQNTAMDMDTSSWADPAAAAGMDLSCFSDDFSGASNLLQRAFSVSGESQCAAGQSCAITPPGFDTVDPFLLANESPPFEIFAGFGTEKSLQEGGARITSTDPVQEKPASLETCSCFENQITNLNNLHALHRAARLQPSSSSGPCRLDICVQRINGALAACLAFLRCTHCQKDSFSVLLTVSSFQLVMRLFEYLVAQQSVHSGANNNGAPKAGDAYPNGQIWCRLGEYEVSQEEEVAIRRFVVRRALQKGRETLATLKALTEEQAMTASACLSGQTTVSSVDSSPRSNGLPSPPSFKSTMPVDSTRSSGAIDRFDASVGCESGDEDVRESGLADLSGADMTYLQQTICRNEAVLELFMRTISRDLCI</sequence>
<gene>
    <name evidence="8" type="ORF">B0J12DRAFT_697340</name>
</gene>
<dbReference type="Proteomes" id="UP000774617">
    <property type="component" value="Unassembled WGS sequence"/>
</dbReference>